<reference evidence="3 4" key="1">
    <citation type="submission" date="2018-08" db="EMBL/GenBank/DDBJ databases">
        <title>Genome and evolution of the arbuscular mycorrhizal fungus Diversispora epigaea (formerly Glomus versiforme) and its bacterial endosymbionts.</title>
        <authorList>
            <person name="Sun X."/>
            <person name="Fei Z."/>
            <person name="Harrison M."/>
        </authorList>
    </citation>
    <scope>NUCLEOTIDE SEQUENCE [LARGE SCALE GENOMIC DNA]</scope>
    <source>
        <strain evidence="3 4">IT104</strain>
    </source>
</reference>
<dbReference type="EMBL" id="PQFF01000158">
    <property type="protein sequence ID" value="RHZ77967.1"/>
    <property type="molecule type" value="Genomic_DNA"/>
</dbReference>
<keyword evidence="4" id="KW-1185">Reference proteome</keyword>
<protein>
    <submittedName>
        <fullName evidence="3">Uncharacterized protein</fullName>
    </submittedName>
</protein>
<evidence type="ECO:0000256" key="2">
    <source>
        <dbReference type="SAM" id="MobiDB-lite"/>
    </source>
</evidence>
<name>A0A397ISM8_9GLOM</name>
<evidence type="ECO:0000313" key="3">
    <source>
        <dbReference type="EMBL" id="RHZ77967.1"/>
    </source>
</evidence>
<keyword evidence="1" id="KW-0175">Coiled coil</keyword>
<sequence>MKDDTRGYFIPETLVVFVPPQYNDRKVYKSLYPILRYIPKVLRIIVKVIHGFYLHFFEYFCGQVKMLLMIDISEMSPFLRVIHEEKGYEIYQTPTIMSALDFKWASARLLNIISFSIVIVTFNCRGDYAIKKKRTDLQNSDPVLAFTAFIMWIQLLCLSRYFECPDVLSISLKTLLYSDITINQIIDKSSQLDNYYSNFLSSVEAVFFWTNGRWDQLGQWNNLAVDFMTNKEGHIVAYRHHARLIAECEAAEKPFVNVRDNPRYIYYIPNPDIINTWLEETKKDEERLMDMNLAESSDIDYSDDGDDNDNDDNQELFSKKSQRNWKSNNKLLKNVSCNKSCNEPLFDPTNVDDQSMQERFNNLENEFKTRFNNQKIRFDKQETRFDELERNIKTILKTLKNLNNFKEGI</sequence>
<gene>
    <name evidence="3" type="ORF">Glove_168g14</name>
</gene>
<accession>A0A397ISM8</accession>
<feature type="compositionally biased region" description="Acidic residues" evidence="2">
    <location>
        <begin position="298"/>
        <end position="314"/>
    </location>
</feature>
<dbReference type="OrthoDB" id="2439775at2759"/>
<evidence type="ECO:0000313" key="4">
    <source>
        <dbReference type="Proteomes" id="UP000266861"/>
    </source>
</evidence>
<comment type="caution">
    <text evidence="3">The sequence shown here is derived from an EMBL/GenBank/DDBJ whole genome shotgun (WGS) entry which is preliminary data.</text>
</comment>
<evidence type="ECO:0000256" key="1">
    <source>
        <dbReference type="SAM" id="Coils"/>
    </source>
</evidence>
<dbReference type="AlphaFoldDB" id="A0A397ISM8"/>
<proteinExistence type="predicted"/>
<feature type="coiled-coil region" evidence="1">
    <location>
        <begin position="371"/>
        <end position="405"/>
    </location>
</feature>
<feature type="region of interest" description="Disordered" evidence="2">
    <location>
        <begin position="298"/>
        <end position="320"/>
    </location>
</feature>
<dbReference type="Proteomes" id="UP000266861">
    <property type="component" value="Unassembled WGS sequence"/>
</dbReference>
<organism evidence="3 4">
    <name type="scientific">Diversispora epigaea</name>
    <dbReference type="NCBI Taxonomy" id="1348612"/>
    <lineage>
        <taxon>Eukaryota</taxon>
        <taxon>Fungi</taxon>
        <taxon>Fungi incertae sedis</taxon>
        <taxon>Mucoromycota</taxon>
        <taxon>Glomeromycotina</taxon>
        <taxon>Glomeromycetes</taxon>
        <taxon>Diversisporales</taxon>
        <taxon>Diversisporaceae</taxon>
        <taxon>Diversispora</taxon>
    </lineage>
</organism>